<name>A0ABC9TYM4_CLOSY</name>
<proteinExistence type="predicted"/>
<reference evidence="1 2" key="1">
    <citation type="submission" date="2013-07" db="EMBL/GenBank/DDBJ databases">
        <authorList>
            <person name="Weinstock G."/>
            <person name="Sodergren E."/>
            <person name="Wylie T."/>
            <person name="Fulton L."/>
            <person name="Fulton R."/>
            <person name="Fronick C."/>
            <person name="O'Laughlin M."/>
            <person name="Godfrey J."/>
            <person name="Miner T."/>
            <person name="Herter B."/>
            <person name="Appelbaum E."/>
            <person name="Cordes M."/>
            <person name="Lek S."/>
            <person name="Wollam A."/>
            <person name="Pepin K.H."/>
            <person name="Palsikar V.B."/>
            <person name="Mitreva M."/>
            <person name="Wilson R.K."/>
        </authorList>
    </citation>
    <scope>NUCLEOTIDE SEQUENCE [LARGE SCALE GENOMIC DNA]</scope>
    <source>
        <strain evidence="1 2">ATCC 14940</strain>
    </source>
</reference>
<evidence type="ECO:0000313" key="2">
    <source>
        <dbReference type="Proteomes" id="UP000016491"/>
    </source>
</evidence>
<sequence length="123" mass="14005">AFSSITSLTCTHFNPTIFLNFRKNVVVSHRVNEPIYLVHGTSFRVRPEKGNTGGHGASQRQYGIIATMAIRNIILTLMIMILRGRQMEILTLEIPKTIQMVLPHLIKSINKSEKRQDWGGIYE</sequence>
<feature type="non-terminal residue" evidence="1">
    <location>
        <position position="1"/>
    </location>
</feature>
<dbReference type="AlphaFoldDB" id="A0ABC9TYM4"/>
<dbReference type="RefSeq" id="WP_021642767.1">
    <property type="nucleotide sequence ID" value="NZ_KE992962.1"/>
</dbReference>
<comment type="caution">
    <text evidence="1">The sequence shown here is derived from an EMBL/GenBank/DDBJ whole genome shotgun (WGS) entry which is preliminary data.</text>
</comment>
<organism evidence="1 2">
    <name type="scientific">[Clostridium] symbiosum ATCC 14940</name>
    <dbReference type="NCBI Taxonomy" id="411472"/>
    <lineage>
        <taxon>Bacteria</taxon>
        <taxon>Bacillati</taxon>
        <taxon>Bacillota</taxon>
        <taxon>Clostridia</taxon>
        <taxon>Lachnospirales</taxon>
        <taxon>Lachnospiraceae</taxon>
        <taxon>Otoolea</taxon>
    </lineage>
</organism>
<accession>A0ABC9TYM4</accession>
<dbReference type="EMBL" id="AWSU01000155">
    <property type="protein sequence ID" value="ERI77437.1"/>
    <property type="molecule type" value="Genomic_DNA"/>
</dbReference>
<evidence type="ECO:0000313" key="1">
    <source>
        <dbReference type="EMBL" id="ERI77437.1"/>
    </source>
</evidence>
<dbReference type="Proteomes" id="UP000016491">
    <property type="component" value="Unassembled WGS sequence"/>
</dbReference>
<gene>
    <name evidence="1" type="ORF">CLOSYM_02018</name>
</gene>
<protein>
    <submittedName>
        <fullName evidence="1">Uncharacterized protein</fullName>
    </submittedName>
</protein>